<gene>
    <name evidence="5" type="ORF">SAMN05421760_104121</name>
</gene>
<evidence type="ECO:0000313" key="6">
    <source>
        <dbReference type="Proteomes" id="UP000185999"/>
    </source>
</evidence>
<dbReference type="STRING" id="619304.SAMN05421760_104121"/>
<evidence type="ECO:0000256" key="2">
    <source>
        <dbReference type="ARBA" id="ARBA00023125"/>
    </source>
</evidence>
<keyword evidence="3" id="KW-0804">Transcription</keyword>
<dbReference type="Gene3D" id="3.30.70.920">
    <property type="match status" value="1"/>
</dbReference>
<keyword evidence="2" id="KW-0238">DNA-binding</keyword>
<evidence type="ECO:0000313" key="5">
    <source>
        <dbReference type="EMBL" id="SIS74538.1"/>
    </source>
</evidence>
<dbReference type="Pfam" id="PF13412">
    <property type="entry name" value="HTH_24"/>
    <property type="match status" value="1"/>
</dbReference>
<feature type="domain" description="HTH asnC-type" evidence="4">
    <location>
        <begin position="1"/>
        <end position="62"/>
    </location>
</feature>
<dbReference type="InterPro" id="IPR019888">
    <property type="entry name" value="Tscrpt_reg_AsnC-like"/>
</dbReference>
<dbReference type="SUPFAM" id="SSF46785">
    <property type="entry name" value="Winged helix' DNA-binding domain"/>
    <property type="match status" value="1"/>
</dbReference>
<dbReference type="PRINTS" id="PR00033">
    <property type="entry name" value="HTHASNC"/>
</dbReference>
<keyword evidence="6" id="KW-1185">Reference proteome</keyword>
<sequence length="151" mass="16839">MDKIDLKIASLLQLDGRLSNVQLADKIGLSPSPCLRRLKNLEDNGIITGYFAALDRQQLNLGMTIFVDVSLDNHRDEASLQFENAILKMEHVISCFVVSGASDYRLEVVVSDLINYELWLKTLQCLPVVKDIQSNFAIRAVKTAAPLPIKP</sequence>
<dbReference type="InterPro" id="IPR011991">
    <property type="entry name" value="ArsR-like_HTH"/>
</dbReference>
<evidence type="ECO:0000256" key="1">
    <source>
        <dbReference type="ARBA" id="ARBA00023015"/>
    </source>
</evidence>
<dbReference type="Pfam" id="PF01037">
    <property type="entry name" value="AsnC_trans_reg"/>
    <property type="match status" value="1"/>
</dbReference>
<dbReference type="InterPro" id="IPR036390">
    <property type="entry name" value="WH_DNA-bd_sf"/>
</dbReference>
<dbReference type="Proteomes" id="UP000185999">
    <property type="component" value="Unassembled WGS sequence"/>
</dbReference>
<dbReference type="CDD" id="cd00090">
    <property type="entry name" value="HTH_ARSR"/>
    <property type="match status" value="1"/>
</dbReference>
<dbReference type="PANTHER" id="PTHR30154">
    <property type="entry name" value="LEUCINE-RESPONSIVE REGULATORY PROTEIN"/>
    <property type="match status" value="1"/>
</dbReference>
<dbReference type="InterPro" id="IPR011008">
    <property type="entry name" value="Dimeric_a/b-barrel"/>
</dbReference>
<keyword evidence="1" id="KW-0805">Transcription regulation</keyword>
<dbReference type="InterPro" id="IPR019887">
    <property type="entry name" value="Tscrpt_reg_AsnC/Lrp_C"/>
</dbReference>
<dbReference type="InterPro" id="IPR036388">
    <property type="entry name" value="WH-like_DNA-bd_sf"/>
</dbReference>
<evidence type="ECO:0000256" key="3">
    <source>
        <dbReference type="ARBA" id="ARBA00023163"/>
    </source>
</evidence>
<protein>
    <submittedName>
        <fullName evidence="5">Transcriptional regulator, AsnC family</fullName>
    </submittedName>
</protein>
<dbReference type="RefSeq" id="WP_054341564.1">
    <property type="nucleotide sequence ID" value="NZ_FTOE01000004.1"/>
</dbReference>
<dbReference type="OrthoDB" id="8590699at2"/>
<organism evidence="5 6">
    <name type="scientific">Neptunomonas antarctica</name>
    <dbReference type="NCBI Taxonomy" id="619304"/>
    <lineage>
        <taxon>Bacteria</taxon>
        <taxon>Pseudomonadati</taxon>
        <taxon>Pseudomonadota</taxon>
        <taxon>Gammaproteobacteria</taxon>
        <taxon>Oceanospirillales</taxon>
        <taxon>Oceanospirillaceae</taxon>
        <taxon>Neptunomonas</taxon>
    </lineage>
</organism>
<name>A0A1N7LL12_9GAMM</name>
<dbReference type="EMBL" id="FTOE01000004">
    <property type="protein sequence ID" value="SIS74538.1"/>
    <property type="molecule type" value="Genomic_DNA"/>
</dbReference>
<dbReference type="GO" id="GO:0043565">
    <property type="term" value="F:sequence-specific DNA binding"/>
    <property type="evidence" value="ECO:0007669"/>
    <property type="project" value="InterPro"/>
</dbReference>
<dbReference type="GO" id="GO:0043200">
    <property type="term" value="P:response to amino acid"/>
    <property type="evidence" value="ECO:0007669"/>
    <property type="project" value="TreeGrafter"/>
</dbReference>
<dbReference type="PANTHER" id="PTHR30154:SF34">
    <property type="entry name" value="TRANSCRIPTIONAL REGULATOR AZLB"/>
    <property type="match status" value="1"/>
</dbReference>
<dbReference type="PROSITE" id="PS50956">
    <property type="entry name" value="HTH_ASNC_2"/>
    <property type="match status" value="1"/>
</dbReference>
<dbReference type="SMART" id="SM00344">
    <property type="entry name" value="HTH_ASNC"/>
    <property type="match status" value="1"/>
</dbReference>
<dbReference type="InterPro" id="IPR000485">
    <property type="entry name" value="AsnC-type_HTH_dom"/>
</dbReference>
<dbReference type="SUPFAM" id="SSF54909">
    <property type="entry name" value="Dimeric alpha+beta barrel"/>
    <property type="match status" value="1"/>
</dbReference>
<reference evidence="6" key="1">
    <citation type="submission" date="2017-01" db="EMBL/GenBank/DDBJ databases">
        <authorList>
            <person name="Varghese N."/>
            <person name="Submissions S."/>
        </authorList>
    </citation>
    <scope>NUCLEOTIDE SEQUENCE [LARGE SCALE GENOMIC DNA]</scope>
    <source>
        <strain evidence="6">DSM 22306</strain>
    </source>
</reference>
<accession>A0A1N7LL12</accession>
<dbReference type="AlphaFoldDB" id="A0A1N7LL12"/>
<proteinExistence type="predicted"/>
<dbReference type="PROSITE" id="PS00519">
    <property type="entry name" value="HTH_ASNC_1"/>
    <property type="match status" value="1"/>
</dbReference>
<dbReference type="GO" id="GO:0006355">
    <property type="term" value="P:regulation of DNA-templated transcription"/>
    <property type="evidence" value="ECO:0007669"/>
    <property type="project" value="UniProtKB-ARBA"/>
</dbReference>
<evidence type="ECO:0000259" key="4">
    <source>
        <dbReference type="PROSITE" id="PS50956"/>
    </source>
</evidence>
<dbReference type="GO" id="GO:0005829">
    <property type="term" value="C:cytosol"/>
    <property type="evidence" value="ECO:0007669"/>
    <property type="project" value="TreeGrafter"/>
</dbReference>
<dbReference type="Gene3D" id="1.10.10.10">
    <property type="entry name" value="Winged helix-like DNA-binding domain superfamily/Winged helix DNA-binding domain"/>
    <property type="match status" value="1"/>
</dbReference>
<dbReference type="InterPro" id="IPR019885">
    <property type="entry name" value="Tscrpt_reg_HTH_AsnC-type_CS"/>
</dbReference>